<dbReference type="InterPro" id="IPR032808">
    <property type="entry name" value="DoxX"/>
</dbReference>
<accession>A0AAJ3V4D4</accession>
<evidence type="ECO:0000256" key="4">
    <source>
        <dbReference type="ARBA" id="ARBA00023136"/>
    </source>
</evidence>
<comment type="caution">
    <text evidence="6">The sequence shown here is derived from an EMBL/GenBank/DDBJ whole genome shotgun (WGS) entry which is preliminary data.</text>
</comment>
<evidence type="ECO:0000313" key="7">
    <source>
        <dbReference type="Proteomes" id="UP001248134"/>
    </source>
</evidence>
<dbReference type="Proteomes" id="UP001248134">
    <property type="component" value="Unassembled WGS sequence"/>
</dbReference>
<dbReference type="PANTHER" id="PTHR39157">
    <property type="entry name" value="INTEGRAL MEMBRANE PROTEIN-RELATED"/>
    <property type="match status" value="1"/>
</dbReference>
<dbReference type="EMBL" id="VLYX01000005">
    <property type="protein sequence ID" value="MDR4325829.1"/>
    <property type="molecule type" value="Genomic_DNA"/>
</dbReference>
<evidence type="ECO:0000256" key="5">
    <source>
        <dbReference type="SAM" id="Phobius"/>
    </source>
</evidence>
<feature type="transmembrane region" description="Helical" evidence="5">
    <location>
        <begin position="12"/>
        <end position="30"/>
    </location>
</feature>
<evidence type="ECO:0000313" key="6">
    <source>
        <dbReference type="EMBL" id="MDR4325829.1"/>
    </source>
</evidence>
<organism evidence="6 7">
    <name type="scientific">Bacillus pseudomycoides</name>
    <dbReference type="NCBI Taxonomy" id="64104"/>
    <lineage>
        <taxon>Bacteria</taxon>
        <taxon>Bacillati</taxon>
        <taxon>Bacillota</taxon>
        <taxon>Bacilli</taxon>
        <taxon>Bacillales</taxon>
        <taxon>Bacillaceae</taxon>
        <taxon>Bacillus</taxon>
        <taxon>Bacillus cereus group</taxon>
    </lineage>
</organism>
<evidence type="ECO:0000256" key="3">
    <source>
        <dbReference type="ARBA" id="ARBA00022989"/>
    </source>
</evidence>
<dbReference type="RefSeq" id="WP_033796308.1">
    <property type="nucleotide sequence ID" value="NZ_CM000743.1"/>
</dbReference>
<dbReference type="Pfam" id="PF07681">
    <property type="entry name" value="DoxX"/>
    <property type="match status" value="1"/>
</dbReference>
<feature type="transmembrane region" description="Helical" evidence="5">
    <location>
        <begin position="78"/>
        <end position="96"/>
    </location>
</feature>
<comment type="subcellular location">
    <subcellularLocation>
        <location evidence="1">Membrane</location>
        <topology evidence="1">Multi-pass membrane protein</topology>
    </subcellularLocation>
</comment>
<sequence>MFIDFLRNNKKALFILLPLRLYLGYAWLSAGLGKFFGQSFNASGFLKDAIAKASGDHPAVQGWWADFLQHFALPHADLFSFLVQWGEILVGLGLLLGGLTKTAAFFGLIMNTAFLLSGTISTNPNMILLSILILVAGHNAGRVGLDGFVFRKLFHKHKNNYPTYPTHKFAS</sequence>
<proteinExistence type="predicted"/>
<name>A0AAJ3V4D4_9BACI</name>
<dbReference type="GO" id="GO:0016020">
    <property type="term" value="C:membrane"/>
    <property type="evidence" value="ECO:0007669"/>
    <property type="project" value="UniProtKB-SubCell"/>
</dbReference>
<evidence type="ECO:0000256" key="2">
    <source>
        <dbReference type="ARBA" id="ARBA00022692"/>
    </source>
</evidence>
<gene>
    <name evidence="6" type="ORF">FOS08_07705</name>
</gene>
<dbReference type="AlphaFoldDB" id="A0AAJ3V4D4"/>
<evidence type="ECO:0000256" key="1">
    <source>
        <dbReference type="ARBA" id="ARBA00004141"/>
    </source>
</evidence>
<protein>
    <submittedName>
        <fullName evidence="6">DoxX family protein</fullName>
    </submittedName>
</protein>
<dbReference type="PANTHER" id="PTHR39157:SF1">
    <property type="entry name" value="DOXX FAMILY PROTEIN"/>
    <property type="match status" value="1"/>
</dbReference>
<keyword evidence="2 5" id="KW-0812">Transmembrane</keyword>
<reference evidence="6" key="1">
    <citation type="submission" date="2019-07" db="EMBL/GenBank/DDBJ databases">
        <title>Phylogenomic Reclassification of ATCC Bacillus Strains and Various Taxa within the Genus Bacillus.</title>
        <authorList>
            <person name="Riojas M.A."/>
            <person name="Frank A.M."/>
            <person name="Fenn S.L."/>
            <person name="King S.P."/>
            <person name="Brower S.M."/>
            <person name="Hazbon M.H."/>
        </authorList>
    </citation>
    <scope>NUCLEOTIDE SEQUENCE</scope>
    <source>
        <strain evidence="6">NR-12239</strain>
    </source>
</reference>
<keyword evidence="3 5" id="KW-1133">Transmembrane helix</keyword>
<keyword evidence="4 5" id="KW-0472">Membrane</keyword>